<feature type="domain" description="Putative Flp pilus-assembly TadG-like N-terminal" evidence="2">
    <location>
        <begin position="20"/>
        <end position="67"/>
    </location>
</feature>
<dbReference type="Proteomes" id="UP000307808">
    <property type="component" value="Unassembled WGS sequence"/>
</dbReference>
<dbReference type="RefSeq" id="WP_137065268.1">
    <property type="nucleotide sequence ID" value="NZ_CP040748.1"/>
</dbReference>
<sequence>MKPSQRLHRWRPSRRRDERGNATVFVLGMAITLLVCAGLVLDGGRAMNARMRVADNVEQAARAGAQQIDVAHLRATGEVRLDGPAAEARAQDFISSFGYPSVRVDVDGGQITVEARDTVDAQMLNLIGVDTFDIGASATSQAVTR</sequence>
<keyword evidence="1" id="KW-0472">Membrane</keyword>
<feature type="transmembrane region" description="Helical" evidence="1">
    <location>
        <begin position="21"/>
        <end position="41"/>
    </location>
</feature>
<dbReference type="AlphaFoldDB" id="A0A4U2YUQ2"/>
<evidence type="ECO:0000313" key="4">
    <source>
        <dbReference type="Proteomes" id="UP000307808"/>
    </source>
</evidence>
<protein>
    <recommendedName>
        <fullName evidence="2">Putative Flp pilus-assembly TadG-like N-terminal domain-containing protein</fullName>
    </recommendedName>
</protein>
<gene>
    <name evidence="3" type="ORF">FC770_06810</name>
</gene>
<dbReference type="InterPro" id="IPR028087">
    <property type="entry name" value="Tad_N"/>
</dbReference>
<dbReference type="EMBL" id="SZPY01000001">
    <property type="protein sequence ID" value="TKI64814.1"/>
    <property type="molecule type" value="Genomic_DNA"/>
</dbReference>
<evidence type="ECO:0000313" key="3">
    <source>
        <dbReference type="EMBL" id="TKI64814.1"/>
    </source>
</evidence>
<evidence type="ECO:0000259" key="2">
    <source>
        <dbReference type="Pfam" id="PF13400"/>
    </source>
</evidence>
<keyword evidence="1" id="KW-1133">Transmembrane helix</keyword>
<accession>A0A4U2YUQ2</accession>
<comment type="caution">
    <text evidence="3">The sequence shown here is derived from an EMBL/GenBank/DDBJ whole genome shotgun (WGS) entry which is preliminary data.</text>
</comment>
<proteinExistence type="predicted"/>
<organism evidence="3 4">
    <name type="scientific">Nocardioides jishulii</name>
    <dbReference type="NCBI Taxonomy" id="2575440"/>
    <lineage>
        <taxon>Bacteria</taxon>
        <taxon>Bacillati</taxon>
        <taxon>Actinomycetota</taxon>
        <taxon>Actinomycetes</taxon>
        <taxon>Propionibacteriales</taxon>
        <taxon>Nocardioidaceae</taxon>
        <taxon>Nocardioides</taxon>
    </lineage>
</organism>
<name>A0A4U2YUQ2_9ACTN</name>
<dbReference type="OrthoDB" id="3823775at2"/>
<dbReference type="Pfam" id="PF13400">
    <property type="entry name" value="Tad"/>
    <property type="match status" value="1"/>
</dbReference>
<keyword evidence="1" id="KW-0812">Transmembrane</keyword>
<evidence type="ECO:0000256" key="1">
    <source>
        <dbReference type="SAM" id="Phobius"/>
    </source>
</evidence>
<reference evidence="3 4" key="1">
    <citation type="submission" date="2019-04" db="EMBL/GenBank/DDBJ databases">
        <authorList>
            <person name="Dong K."/>
        </authorList>
    </citation>
    <scope>NUCLEOTIDE SEQUENCE [LARGE SCALE GENOMIC DNA]</scope>
    <source>
        <strain evidence="4">dk3543</strain>
    </source>
</reference>
<keyword evidence="4" id="KW-1185">Reference proteome</keyword>